<comment type="caution">
    <text evidence="1">The sequence shown here is derived from an EMBL/GenBank/DDBJ whole genome shotgun (WGS) entry which is preliminary data.</text>
</comment>
<accession>A0A8S1N7C7</accession>
<sequence>MKNYNQALITEEQIISPVQINCQNKCFLFWQQQEEIQFIFIFDFYNYLVITPFLSIRQQLDRR</sequence>
<organism evidence="1 2">
    <name type="scientific">Paramecium primaurelia</name>
    <dbReference type="NCBI Taxonomy" id="5886"/>
    <lineage>
        <taxon>Eukaryota</taxon>
        <taxon>Sar</taxon>
        <taxon>Alveolata</taxon>
        <taxon>Ciliophora</taxon>
        <taxon>Intramacronucleata</taxon>
        <taxon>Oligohymenophorea</taxon>
        <taxon>Peniculida</taxon>
        <taxon>Parameciidae</taxon>
        <taxon>Paramecium</taxon>
    </lineage>
</organism>
<proteinExistence type="predicted"/>
<protein>
    <submittedName>
        <fullName evidence="1">Uncharacterized protein</fullName>
    </submittedName>
</protein>
<keyword evidence="2" id="KW-1185">Reference proteome</keyword>
<gene>
    <name evidence="1" type="ORF">PPRIM_AZ9-3.1.T0730180</name>
</gene>
<dbReference type="AlphaFoldDB" id="A0A8S1N7C7"/>
<dbReference type="Proteomes" id="UP000688137">
    <property type="component" value="Unassembled WGS sequence"/>
</dbReference>
<evidence type="ECO:0000313" key="1">
    <source>
        <dbReference type="EMBL" id="CAD8085135.1"/>
    </source>
</evidence>
<name>A0A8S1N7C7_PARPR</name>
<reference evidence="1" key="1">
    <citation type="submission" date="2021-01" db="EMBL/GenBank/DDBJ databases">
        <authorList>
            <consortium name="Genoscope - CEA"/>
            <person name="William W."/>
        </authorList>
    </citation>
    <scope>NUCLEOTIDE SEQUENCE</scope>
</reference>
<dbReference type="EMBL" id="CAJJDM010000076">
    <property type="protein sequence ID" value="CAD8085135.1"/>
    <property type="molecule type" value="Genomic_DNA"/>
</dbReference>
<evidence type="ECO:0000313" key="2">
    <source>
        <dbReference type="Proteomes" id="UP000688137"/>
    </source>
</evidence>